<evidence type="ECO:0000313" key="4">
    <source>
        <dbReference type="Proteomes" id="UP000245680"/>
    </source>
</evidence>
<evidence type="ECO:0000313" key="3">
    <source>
        <dbReference type="EMBL" id="PWR03856.1"/>
    </source>
</evidence>
<gene>
    <name evidence="3" type="ORF">DKT77_03835</name>
</gene>
<reference evidence="3 4" key="1">
    <citation type="submission" date="2018-05" db="EMBL/GenBank/DDBJ databases">
        <title>Rhodobacteraceae gen. nov., sp. nov. isolated from sea water.</title>
        <authorList>
            <person name="Ren Y."/>
        </authorList>
    </citation>
    <scope>NUCLEOTIDE SEQUENCE [LARGE SCALE GENOMIC DNA]</scope>
    <source>
        <strain evidence="3 4">TG-679</strain>
    </source>
</reference>
<feature type="chain" id="PRO_5015971139" description="VPLPA-CTERM sorting domain-containing protein" evidence="2">
    <location>
        <begin position="29"/>
        <end position="448"/>
    </location>
</feature>
<keyword evidence="1" id="KW-0812">Transmembrane</keyword>
<organism evidence="3 4">
    <name type="scientific">Meridianimarinicoccus roseus</name>
    <dbReference type="NCBI Taxonomy" id="2072018"/>
    <lineage>
        <taxon>Bacteria</taxon>
        <taxon>Pseudomonadati</taxon>
        <taxon>Pseudomonadota</taxon>
        <taxon>Alphaproteobacteria</taxon>
        <taxon>Rhodobacterales</taxon>
        <taxon>Paracoccaceae</taxon>
        <taxon>Meridianimarinicoccus</taxon>
    </lineage>
</organism>
<name>A0A2V2LKY3_9RHOB</name>
<feature type="transmembrane region" description="Helical" evidence="1">
    <location>
        <begin position="419"/>
        <end position="440"/>
    </location>
</feature>
<protein>
    <recommendedName>
        <fullName evidence="5">VPLPA-CTERM sorting domain-containing protein</fullName>
    </recommendedName>
</protein>
<keyword evidence="1" id="KW-1133">Transmembrane helix</keyword>
<dbReference type="Proteomes" id="UP000245680">
    <property type="component" value="Unassembled WGS sequence"/>
</dbReference>
<dbReference type="AlphaFoldDB" id="A0A2V2LKY3"/>
<comment type="caution">
    <text evidence="3">The sequence shown here is derived from an EMBL/GenBank/DDBJ whole genome shotgun (WGS) entry which is preliminary data.</text>
</comment>
<keyword evidence="1" id="KW-0472">Membrane</keyword>
<evidence type="ECO:0000256" key="2">
    <source>
        <dbReference type="SAM" id="SignalP"/>
    </source>
</evidence>
<feature type="signal peptide" evidence="2">
    <location>
        <begin position="1"/>
        <end position="28"/>
    </location>
</feature>
<keyword evidence="2" id="KW-0732">Signal</keyword>
<dbReference type="EMBL" id="QGKU01000015">
    <property type="protein sequence ID" value="PWR03856.1"/>
    <property type="molecule type" value="Genomic_DNA"/>
</dbReference>
<sequence length="448" mass="46426">MIFFKGECQVKRFWVGCVAAGLVGGALAAGQAGAASIFQVTTTQAVTQDILTLRGHPGYRDPNPFLADPYIFFDEHVRILTQEADVWDPSQIPTSPTQIPFPGDYNVISSADVTGTWTFNADFLTGIDTGRIATDQDDAQFLGRTAAVSSFRARANGTDVGSGVTISTAVYALNDLVVGVGGERLDVIGIVAEEAPQAHIETDGIILFLGGADNWFETAAGSIPNFNDIVVSAIENREVLSDSNGDELFESLISNDAGAYPLRFSGFGAADGSSEQSPLLPDSVSAGPGSSPAFSFDVASAGTNLVFIDPEIAVGYTYELVGGGTVAAFQAPTLGAVNDPDGYTLVLPDGTTFNVLPGDMVDFVAEGYGNVTTFDIIGISEALMIDPLDATTFVAGFLFNGTGAGSNMLQTAIVVDTDAAVPLPPAVALLLAGLGGLGLVSRRGRRAA</sequence>
<proteinExistence type="predicted"/>
<accession>A0A2V2LKY3</accession>
<evidence type="ECO:0008006" key="5">
    <source>
        <dbReference type="Google" id="ProtNLM"/>
    </source>
</evidence>
<evidence type="ECO:0000256" key="1">
    <source>
        <dbReference type="SAM" id="Phobius"/>
    </source>
</evidence>
<keyword evidence="4" id="KW-1185">Reference proteome</keyword>